<keyword evidence="7" id="KW-0539">Nucleus</keyword>
<evidence type="ECO:0000256" key="4">
    <source>
        <dbReference type="ARBA" id="ARBA00022448"/>
    </source>
</evidence>
<dbReference type="InterPro" id="IPR040016">
    <property type="entry name" value="XPO6"/>
</dbReference>
<dbReference type="GO" id="GO:0005634">
    <property type="term" value="C:nucleus"/>
    <property type="evidence" value="ECO:0007669"/>
    <property type="project" value="UniProtKB-SubCell"/>
</dbReference>
<dbReference type="GO" id="GO:0006611">
    <property type="term" value="P:protein export from nucleus"/>
    <property type="evidence" value="ECO:0007669"/>
    <property type="project" value="InterPro"/>
</dbReference>
<protein>
    <recommendedName>
        <fullName evidence="9">Exportin-1 C-terminal domain-containing protein</fullName>
    </recommendedName>
</protein>
<evidence type="ECO:0008006" key="9">
    <source>
        <dbReference type="Google" id="ProtNLM"/>
    </source>
</evidence>
<sequence>MAEELRAVLREFYSSALDDQRRSELNRHISELLNSSHGISLALSVVSNDSDDGDPQLGFFCAVLIEDVARKRYHLLPGDVRDQIGRVALGVLVSQKYPSFVNVKFCNIIVQCGKAELAINRESGMNFLESTLSMANSGDDNYQRIGTEILAIAVDDSVNPLSCDLLSRHRTLYQQLLNSRISEISDRLTFGLFHNDVRVAALCAEGIAGFLKSQRYNQKFVGSLQVASVRRYGDDASCTCMTALMESYSTRSLTTADAATALTHLAELLNSVSGESTKSKLLTLSLTEILLEKLIIRLATDPALEERLGQCLFELLRITRSAQSADIFIAGQRCWIVVADRLAETVESGTEQMVTAAKTAAQHLKSQLMELANECLQKALFVSNGNVLETLEYWSDDEDEAADSPKNFNYAATVQGDGEGGRIASERSDYISKCLEVLSELIRLYPEEIRPAALNFSLSTLKNSSIDVRDRKVALQLLGDSAQEDFRSITEQVAVYCLREAPVLRAAAYRTFSSMIRALENDSDMATSVAEFALKDCRSNGMSERPACVAAAEFLSQLTTRIRPLLFQSPPLDARGVAQIESDRAVALLTNCAMQVYLIPNRGKSATTNQISDSEWEQRGLAFKNFLLCSLPEYCALSFQPGVLPDSDRLTIIVSRGVQSLQMIFENAEEEYGKTRHALWSGCDEIVKASCELVGRLRLGTNGLAIGMILRMLSRGLSFGRKFVGDLPRQMIEKVFRMISEGSPGENFDPVLAAFFELLQSELSEMAQSSAESMVIPTVELCVKYIIGGENPEIRVLALVTLREALSRQWNIFFPADTSEAYVTKDPNQGIPDSPLFRRAIEGILFALTNNEPGVVEAALTDIEMMDSNRRLFTRPAFKWTDVGPSTIKSLFGVLMARIHTAYADRIRFLLYRISETSDGMFMDHFLPQLLKSQMHLADEERKELQEQFGRPTDAQSFNNAADALTNDIAHYAAIRRQAELP</sequence>
<evidence type="ECO:0000256" key="2">
    <source>
        <dbReference type="ARBA" id="ARBA00004496"/>
    </source>
</evidence>
<dbReference type="Gene3D" id="1.25.10.10">
    <property type="entry name" value="Leucine-rich Repeat Variant"/>
    <property type="match status" value="1"/>
</dbReference>
<evidence type="ECO:0000313" key="8">
    <source>
        <dbReference type="EMBL" id="CAE0042444.1"/>
    </source>
</evidence>
<gene>
    <name evidence="8" type="ORF">RMAR00112_LOCUS10409</name>
</gene>
<reference evidence="8" key="1">
    <citation type="submission" date="2021-01" db="EMBL/GenBank/DDBJ databases">
        <authorList>
            <person name="Corre E."/>
            <person name="Pelletier E."/>
            <person name="Niang G."/>
            <person name="Scheremetjew M."/>
            <person name="Finn R."/>
            <person name="Kale V."/>
            <person name="Holt S."/>
            <person name="Cochrane G."/>
            <person name="Meng A."/>
            <person name="Brown T."/>
            <person name="Cohen L."/>
        </authorList>
    </citation>
    <scope>NUCLEOTIDE SEQUENCE</scope>
    <source>
        <strain evidence="8">CCMP 769</strain>
    </source>
</reference>
<dbReference type="AlphaFoldDB" id="A0A7S2ZJR5"/>
<evidence type="ECO:0000256" key="7">
    <source>
        <dbReference type="ARBA" id="ARBA00023242"/>
    </source>
</evidence>
<evidence type="ECO:0000256" key="3">
    <source>
        <dbReference type="ARBA" id="ARBA00009466"/>
    </source>
</evidence>
<name>A0A7S2ZJR5_9RHOD</name>
<dbReference type="EMBL" id="HBHW01013328">
    <property type="protein sequence ID" value="CAE0042444.1"/>
    <property type="molecule type" value="Transcribed_RNA"/>
</dbReference>
<comment type="similarity">
    <text evidence="3">Belongs to the exportin family.</text>
</comment>
<accession>A0A7S2ZJR5</accession>
<dbReference type="PANTHER" id="PTHR21452">
    <property type="entry name" value="EXPORTIN-6"/>
    <property type="match status" value="1"/>
</dbReference>
<dbReference type="InterPro" id="IPR011989">
    <property type="entry name" value="ARM-like"/>
</dbReference>
<dbReference type="PANTHER" id="PTHR21452:SF4">
    <property type="entry name" value="EXPORTIN-6"/>
    <property type="match status" value="1"/>
</dbReference>
<keyword evidence="6" id="KW-0653">Protein transport</keyword>
<evidence type="ECO:0000256" key="5">
    <source>
        <dbReference type="ARBA" id="ARBA00022490"/>
    </source>
</evidence>
<dbReference type="GO" id="GO:0005049">
    <property type="term" value="F:nuclear export signal receptor activity"/>
    <property type="evidence" value="ECO:0007669"/>
    <property type="project" value="InterPro"/>
</dbReference>
<evidence type="ECO:0000256" key="1">
    <source>
        <dbReference type="ARBA" id="ARBA00004123"/>
    </source>
</evidence>
<keyword evidence="4" id="KW-0813">Transport</keyword>
<dbReference type="InterPro" id="IPR016024">
    <property type="entry name" value="ARM-type_fold"/>
</dbReference>
<organism evidence="8">
    <name type="scientific">Rhodosorus marinus</name>
    <dbReference type="NCBI Taxonomy" id="101924"/>
    <lineage>
        <taxon>Eukaryota</taxon>
        <taxon>Rhodophyta</taxon>
        <taxon>Stylonematophyceae</taxon>
        <taxon>Stylonematales</taxon>
        <taxon>Stylonemataceae</taxon>
        <taxon>Rhodosorus</taxon>
    </lineage>
</organism>
<evidence type="ECO:0000256" key="6">
    <source>
        <dbReference type="ARBA" id="ARBA00022927"/>
    </source>
</evidence>
<comment type="subcellular location">
    <subcellularLocation>
        <location evidence="2">Cytoplasm</location>
    </subcellularLocation>
    <subcellularLocation>
        <location evidence="1">Nucleus</location>
    </subcellularLocation>
</comment>
<dbReference type="GO" id="GO:0005737">
    <property type="term" value="C:cytoplasm"/>
    <property type="evidence" value="ECO:0007669"/>
    <property type="project" value="UniProtKB-SubCell"/>
</dbReference>
<dbReference type="SUPFAM" id="SSF48371">
    <property type="entry name" value="ARM repeat"/>
    <property type="match status" value="1"/>
</dbReference>
<proteinExistence type="inferred from homology"/>
<keyword evidence="5" id="KW-0963">Cytoplasm</keyword>